<keyword evidence="5 7" id="KW-1133">Transmembrane helix</keyword>
<evidence type="ECO:0000313" key="10">
    <source>
        <dbReference type="Proteomes" id="UP001551675"/>
    </source>
</evidence>
<evidence type="ECO:0000256" key="7">
    <source>
        <dbReference type="RuleBase" id="RU363032"/>
    </source>
</evidence>
<feature type="domain" description="ABC transmembrane type-1" evidence="8">
    <location>
        <begin position="63"/>
        <end position="243"/>
    </location>
</feature>
<reference evidence="9 10" key="1">
    <citation type="submission" date="2024-06" db="EMBL/GenBank/DDBJ databases">
        <title>The Natural Products Discovery Center: Release of the First 8490 Sequenced Strains for Exploring Actinobacteria Biosynthetic Diversity.</title>
        <authorList>
            <person name="Kalkreuter E."/>
            <person name="Kautsar S.A."/>
            <person name="Yang D."/>
            <person name="Bader C.D."/>
            <person name="Teijaro C.N."/>
            <person name="Fluegel L."/>
            <person name="Davis C.M."/>
            <person name="Simpson J.R."/>
            <person name="Lauterbach L."/>
            <person name="Steele A.D."/>
            <person name="Gui C."/>
            <person name="Meng S."/>
            <person name="Li G."/>
            <person name="Viehrig K."/>
            <person name="Ye F."/>
            <person name="Su P."/>
            <person name="Kiefer A.F."/>
            <person name="Nichols A."/>
            <person name="Cepeda A.J."/>
            <person name="Yan W."/>
            <person name="Fan B."/>
            <person name="Jiang Y."/>
            <person name="Adhikari A."/>
            <person name="Zheng C.-J."/>
            <person name="Schuster L."/>
            <person name="Cowan T.M."/>
            <person name="Smanski M.J."/>
            <person name="Chevrette M.G."/>
            <person name="De Carvalho L.P.S."/>
            <person name="Shen B."/>
        </authorList>
    </citation>
    <scope>NUCLEOTIDE SEQUENCE [LARGE SCALE GENOMIC DNA]</scope>
    <source>
        <strain evidence="9 10">NPDC050100</strain>
    </source>
</reference>
<protein>
    <submittedName>
        <fullName evidence="9">ABC transporter permease</fullName>
    </submittedName>
</protein>
<evidence type="ECO:0000256" key="4">
    <source>
        <dbReference type="ARBA" id="ARBA00022692"/>
    </source>
</evidence>
<keyword evidence="4 7" id="KW-0812">Transmembrane</keyword>
<name>A0ABV3GHP2_MICGL</name>
<comment type="subcellular location">
    <subcellularLocation>
        <location evidence="1 7">Cell membrane</location>
        <topology evidence="1 7">Multi-pass membrane protein</topology>
    </subcellularLocation>
</comment>
<dbReference type="EMBL" id="JBFALK010000011">
    <property type="protein sequence ID" value="MEV0971158.1"/>
    <property type="molecule type" value="Genomic_DNA"/>
</dbReference>
<feature type="transmembrane region" description="Helical" evidence="7">
    <location>
        <begin position="70"/>
        <end position="89"/>
    </location>
</feature>
<dbReference type="InterPro" id="IPR035906">
    <property type="entry name" value="MetI-like_sf"/>
</dbReference>
<feature type="transmembrane region" description="Helical" evidence="7">
    <location>
        <begin position="181"/>
        <end position="204"/>
    </location>
</feature>
<evidence type="ECO:0000256" key="1">
    <source>
        <dbReference type="ARBA" id="ARBA00004651"/>
    </source>
</evidence>
<comment type="caution">
    <text evidence="9">The sequence shown here is derived from an EMBL/GenBank/DDBJ whole genome shotgun (WGS) entry which is preliminary data.</text>
</comment>
<organism evidence="9 10">
    <name type="scientific">Microtetraspora glauca</name>
    <dbReference type="NCBI Taxonomy" id="1996"/>
    <lineage>
        <taxon>Bacteria</taxon>
        <taxon>Bacillati</taxon>
        <taxon>Actinomycetota</taxon>
        <taxon>Actinomycetes</taxon>
        <taxon>Streptosporangiales</taxon>
        <taxon>Streptosporangiaceae</taxon>
        <taxon>Microtetraspora</taxon>
    </lineage>
</organism>
<dbReference type="Gene3D" id="1.10.3720.10">
    <property type="entry name" value="MetI-like"/>
    <property type="match status" value="1"/>
</dbReference>
<evidence type="ECO:0000256" key="2">
    <source>
        <dbReference type="ARBA" id="ARBA00022448"/>
    </source>
</evidence>
<dbReference type="CDD" id="cd06261">
    <property type="entry name" value="TM_PBP2"/>
    <property type="match status" value="1"/>
</dbReference>
<keyword evidence="6 7" id="KW-0472">Membrane</keyword>
<feature type="transmembrane region" description="Helical" evidence="7">
    <location>
        <begin position="129"/>
        <end position="151"/>
    </location>
</feature>
<dbReference type="InterPro" id="IPR000515">
    <property type="entry name" value="MetI-like"/>
</dbReference>
<comment type="similarity">
    <text evidence="7">Belongs to the binding-protein-dependent transport system permease family.</text>
</comment>
<accession>A0ABV3GHP2</accession>
<dbReference type="Pfam" id="PF00528">
    <property type="entry name" value="BPD_transp_1"/>
    <property type="match status" value="1"/>
</dbReference>
<dbReference type="PANTHER" id="PTHR30151:SF20">
    <property type="entry name" value="ABC TRANSPORTER PERMEASE PROTEIN HI_0355-RELATED"/>
    <property type="match status" value="1"/>
</dbReference>
<feature type="transmembrane region" description="Helical" evidence="7">
    <location>
        <begin position="101"/>
        <end position="123"/>
    </location>
</feature>
<evidence type="ECO:0000259" key="8">
    <source>
        <dbReference type="PROSITE" id="PS50928"/>
    </source>
</evidence>
<gene>
    <name evidence="9" type="ORF">AB0I59_21225</name>
</gene>
<keyword evidence="3" id="KW-1003">Cell membrane</keyword>
<feature type="transmembrane region" description="Helical" evidence="7">
    <location>
        <begin position="224"/>
        <end position="243"/>
    </location>
</feature>
<evidence type="ECO:0000313" key="9">
    <source>
        <dbReference type="EMBL" id="MEV0971158.1"/>
    </source>
</evidence>
<proteinExistence type="inferred from homology"/>
<keyword evidence="2 7" id="KW-0813">Transport</keyword>
<evidence type="ECO:0000256" key="5">
    <source>
        <dbReference type="ARBA" id="ARBA00022989"/>
    </source>
</evidence>
<dbReference type="SUPFAM" id="SSF161098">
    <property type="entry name" value="MetI-like"/>
    <property type="match status" value="1"/>
</dbReference>
<evidence type="ECO:0000256" key="3">
    <source>
        <dbReference type="ARBA" id="ARBA00022475"/>
    </source>
</evidence>
<dbReference type="Proteomes" id="UP001551675">
    <property type="component" value="Unassembled WGS sequence"/>
</dbReference>
<dbReference type="RefSeq" id="WP_061258906.1">
    <property type="nucleotide sequence ID" value="NZ_JBFALK010000011.1"/>
</dbReference>
<sequence length="263" mass="28886">MTRGRSMRLLPWITTPLLLIAFFVAWDVFVRAFDVNELVLPRPGAVFESLGTVVRDPVTWDHARVTVLETTTGFLAALVFGVVAGVVLGKVPWIERSLRPMIVASQVVPKVALIPLFVIWFGFGITSKVIMAAMLAFFPIMLNVQLGVRSVESGQREVMRSLNAGRWQTFLHLELKSTMPYVLAGMEVGIVFAIIGTIVGEYLGGSEGLGYLVVVTLNALDAPQLFAVIILLSVIGLAMYFVVNTLKRVLIPWHESVYGQNGV</sequence>
<keyword evidence="10" id="KW-1185">Reference proteome</keyword>
<dbReference type="PROSITE" id="PS50928">
    <property type="entry name" value="ABC_TM1"/>
    <property type="match status" value="1"/>
</dbReference>
<evidence type="ECO:0000256" key="6">
    <source>
        <dbReference type="ARBA" id="ARBA00023136"/>
    </source>
</evidence>
<dbReference type="PANTHER" id="PTHR30151">
    <property type="entry name" value="ALKANE SULFONATE ABC TRANSPORTER-RELATED, MEMBRANE SUBUNIT"/>
    <property type="match status" value="1"/>
</dbReference>